<proteinExistence type="predicted"/>
<dbReference type="InterPro" id="IPR016197">
    <property type="entry name" value="Chromo-like_dom_sf"/>
</dbReference>
<dbReference type="Gene3D" id="2.40.50.40">
    <property type="match status" value="1"/>
</dbReference>
<gene>
    <name evidence="2" type="ORF">ADUPG1_012122</name>
</gene>
<evidence type="ECO:0000259" key="1">
    <source>
        <dbReference type="PROSITE" id="PS50013"/>
    </source>
</evidence>
<name>A0ABQ5JYE3_9EUKA</name>
<sequence length="302" mass="34864">MICKKLKAKKPKPSSLLSVLSKVSDKEYRAMNIASSGDDRKAHVDDMGNLPLHLRSRNICWEEMCTLPEEDRASGVMIEMVATDHPERAKITKLPKNKCIWCNNGNLSLLFGVTGHPRHSHFLVRTIEKLCSKATLKQFDLLLANLEGDLRFSNRARRGADYKHFIRVTPILLLHIRNRRDLANVKSLFDEGTGGTLPPIMFPTEEDDNDDNFPLELRQEEWASEWSKSEADEKGVLNLAIRDFGFRLVEAILKHCRRERKLEVLVQWYGLSPGRSTWQPAKPLKELRCLKEYMTKNRLKRF</sequence>
<accession>A0ABQ5JYE3</accession>
<dbReference type="InterPro" id="IPR000953">
    <property type="entry name" value="Chromo/chromo_shadow_dom"/>
</dbReference>
<dbReference type="Proteomes" id="UP001057375">
    <property type="component" value="Unassembled WGS sequence"/>
</dbReference>
<dbReference type="SMART" id="SM00298">
    <property type="entry name" value="CHROMO"/>
    <property type="match status" value="1"/>
</dbReference>
<dbReference type="SUPFAM" id="SSF54160">
    <property type="entry name" value="Chromo domain-like"/>
    <property type="match status" value="1"/>
</dbReference>
<organism evidence="2 3">
    <name type="scientific">Aduncisulcus paluster</name>
    <dbReference type="NCBI Taxonomy" id="2918883"/>
    <lineage>
        <taxon>Eukaryota</taxon>
        <taxon>Metamonada</taxon>
        <taxon>Carpediemonas-like organisms</taxon>
        <taxon>Aduncisulcus</taxon>
    </lineage>
</organism>
<dbReference type="Pfam" id="PF00385">
    <property type="entry name" value="Chromo"/>
    <property type="match status" value="1"/>
</dbReference>
<reference evidence="2" key="1">
    <citation type="submission" date="2022-03" db="EMBL/GenBank/DDBJ databases">
        <title>Draft genome sequence of Aduncisulcus paluster, a free-living microaerophilic Fornicata.</title>
        <authorList>
            <person name="Yuyama I."/>
            <person name="Kume K."/>
            <person name="Tamura T."/>
            <person name="Inagaki Y."/>
            <person name="Hashimoto T."/>
        </authorList>
    </citation>
    <scope>NUCLEOTIDE SEQUENCE</scope>
    <source>
        <strain evidence="2">NY0171</strain>
    </source>
</reference>
<keyword evidence="3" id="KW-1185">Reference proteome</keyword>
<evidence type="ECO:0000313" key="2">
    <source>
        <dbReference type="EMBL" id="GKT22456.1"/>
    </source>
</evidence>
<protein>
    <recommendedName>
        <fullName evidence="1">Chromo domain-containing protein</fullName>
    </recommendedName>
</protein>
<feature type="domain" description="Chromo" evidence="1">
    <location>
        <begin position="247"/>
        <end position="302"/>
    </location>
</feature>
<dbReference type="EMBL" id="BQXS01012405">
    <property type="protein sequence ID" value="GKT22456.1"/>
    <property type="molecule type" value="Genomic_DNA"/>
</dbReference>
<dbReference type="InterPro" id="IPR023780">
    <property type="entry name" value="Chromo_domain"/>
</dbReference>
<dbReference type="PROSITE" id="PS50013">
    <property type="entry name" value="CHROMO_2"/>
    <property type="match status" value="1"/>
</dbReference>
<comment type="caution">
    <text evidence="2">The sequence shown here is derived from an EMBL/GenBank/DDBJ whole genome shotgun (WGS) entry which is preliminary data.</text>
</comment>
<dbReference type="CDD" id="cd00024">
    <property type="entry name" value="CD_CSD"/>
    <property type="match status" value="1"/>
</dbReference>
<evidence type="ECO:0000313" key="3">
    <source>
        <dbReference type="Proteomes" id="UP001057375"/>
    </source>
</evidence>